<sequence>PNTIIDQAKTKLDELRTIVETAIKTANNDLQILKSNTDVYAQDTEASGQRSIEEEKQKINDNLETIKNLASSVHLDISSCLNGRESSLENKFQSSIDELKSCISNQDKEGIKIVTNSKDTVDSTISIVDDLDQQLNRCTDSILCIGPIVRQIEVEMVELPVKISTEVTRASQLIETLKPSIDDCSESNVAQYIGDAGAILGEIEDCAATIKGVNGEVNPYDLVDEAKAQLQELLSIVRSTIFQAFRDLDNSARDLVYYRDNALSGARLSIQSGYETLEAQLSTIKNLAEIDGTDISPCLAGNEQALNELPEVCLDDLRECLVFTNVEMTVILNNARYNIDIIINEVNSLPRDIIDEAKTQLEELKRIVQGDIFVAHDDLQALRVDFLTDSDTTVKEGTVEIQQEHETIWAQLQTIKELAIQANKDISPCTNIREELLNRLPGVFIDQMGYCMGAQVREADKFLQDSAYIIDININKVHELEHQLNRCGDSIQCVAPIVTEIDLDMIRLPQNIKTEVQAVGSLLTTLKISVQNCA</sequence>
<proteinExistence type="predicted"/>
<dbReference type="EMBL" id="QDEB01079303">
    <property type="protein sequence ID" value="RZC34522.1"/>
    <property type="molecule type" value="Genomic_DNA"/>
</dbReference>
<feature type="non-terminal residue" evidence="1">
    <location>
        <position position="534"/>
    </location>
</feature>
<reference evidence="1 2" key="1">
    <citation type="submission" date="2017-03" db="EMBL/GenBank/DDBJ databases">
        <title>Genome of the blue death feigning beetle - Asbolus verrucosus.</title>
        <authorList>
            <person name="Rider S.D."/>
        </authorList>
    </citation>
    <scope>NUCLEOTIDE SEQUENCE [LARGE SCALE GENOMIC DNA]</scope>
    <source>
        <strain evidence="1">Butters</strain>
        <tissue evidence="1">Head and leg muscle</tissue>
    </source>
</reference>
<comment type="caution">
    <text evidence="1">The sequence shown here is derived from an EMBL/GenBank/DDBJ whole genome shotgun (WGS) entry which is preliminary data.</text>
</comment>
<feature type="non-terminal residue" evidence="1">
    <location>
        <position position="1"/>
    </location>
</feature>
<name>A0A482VNR8_ASBVE</name>
<protein>
    <submittedName>
        <fullName evidence="1">Uncharacterized protein</fullName>
    </submittedName>
</protein>
<gene>
    <name evidence="1" type="ORF">BDFB_003798</name>
</gene>
<accession>A0A482VNR8</accession>
<dbReference type="Proteomes" id="UP000292052">
    <property type="component" value="Unassembled WGS sequence"/>
</dbReference>
<organism evidence="1 2">
    <name type="scientific">Asbolus verrucosus</name>
    <name type="common">Desert ironclad beetle</name>
    <dbReference type="NCBI Taxonomy" id="1661398"/>
    <lineage>
        <taxon>Eukaryota</taxon>
        <taxon>Metazoa</taxon>
        <taxon>Ecdysozoa</taxon>
        <taxon>Arthropoda</taxon>
        <taxon>Hexapoda</taxon>
        <taxon>Insecta</taxon>
        <taxon>Pterygota</taxon>
        <taxon>Neoptera</taxon>
        <taxon>Endopterygota</taxon>
        <taxon>Coleoptera</taxon>
        <taxon>Polyphaga</taxon>
        <taxon>Cucujiformia</taxon>
        <taxon>Tenebrionidae</taxon>
        <taxon>Pimeliinae</taxon>
        <taxon>Asbolus</taxon>
    </lineage>
</organism>
<evidence type="ECO:0000313" key="2">
    <source>
        <dbReference type="Proteomes" id="UP000292052"/>
    </source>
</evidence>
<keyword evidence="2" id="KW-1185">Reference proteome</keyword>
<evidence type="ECO:0000313" key="1">
    <source>
        <dbReference type="EMBL" id="RZC34522.1"/>
    </source>
</evidence>
<dbReference type="OrthoDB" id="6737816at2759"/>
<dbReference type="AlphaFoldDB" id="A0A482VNR8"/>